<reference evidence="2" key="1">
    <citation type="submission" date="2019-12" db="EMBL/GenBank/DDBJ databases">
        <title>High-Quality draft genome sequences of three cyanobacteria isolated from the limestone walls of the Old Cathedral of Coimbra.</title>
        <authorList>
            <person name="Tiago I."/>
            <person name="Soares F."/>
            <person name="Portugal A."/>
        </authorList>
    </citation>
    <scope>NUCLEOTIDE SEQUENCE</scope>
    <source>
        <strain evidence="2">A</strain>
    </source>
</reference>
<comment type="caution">
    <text evidence="2">The sequence shown here is derived from an EMBL/GenBank/DDBJ whole genome shotgun (WGS) entry which is preliminary data.</text>
</comment>
<organism evidence="2 3">
    <name type="scientific">Myxacorys almedinensis A</name>
    <dbReference type="NCBI Taxonomy" id="2690445"/>
    <lineage>
        <taxon>Bacteria</taxon>
        <taxon>Bacillati</taxon>
        <taxon>Cyanobacteriota</taxon>
        <taxon>Cyanophyceae</taxon>
        <taxon>Leptolyngbyales</taxon>
        <taxon>Leptolyngbyaceae</taxon>
        <taxon>Myxacorys</taxon>
        <taxon>Myxacorys almedinensis</taxon>
    </lineage>
</organism>
<dbReference type="NCBIfam" id="NF033540">
    <property type="entry name" value="transpos_IS701"/>
    <property type="match status" value="1"/>
</dbReference>
<dbReference type="PANTHER" id="PTHR33627">
    <property type="entry name" value="TRANSPOSASE"/>
    <property type="match status" value="1"/>
</dbReference>
<protein>
    <submittedName>
        <fullName evidence="2">IS701 family transposase</fullName>
    </submittedName>
</protein>
<proteinExistence type="predicted"/>
<dbReference type="PANTHER" id="PTHR33627:SF1">
    <property type="entry name" value="TRANSPOSASE"/>
    <property type="match status" value="1"/>
</dbReference>
<dbReference type="InterPro" id="IPR039365">
    <property type="entry name" value="IS701-like"/>
</dbReference>
<sequence>MVEPRAPVSTVTFIDNYCTVYRDLFVDVRSFEAFKYLHLGMISDLPRKSLPAIACAVGLSSDQVLHHCLTESPWSVAALQKRRLELILQQLNDRTITLVIDETGDRKKGNTTDYVARQYIGNIGKIENGIVSVNAYGIVGQLTFPLLFKVFKPKHRLKPGEVYQTKLQLAQSIIQELVTFGFTIELVLADSFYGESSAFVSSLDALHLPWIMAIRSNHGVWMPNDVEVTTSKWQRFERVFSNGTTEERYIQEVIFGRRFKHRYWTLTNNPAELPDNSTWFVMSHLDEQRDHFDQIGNLYGLRTWVEYGFKQCKDKLGWADYRVTHYAQIERWWEIVSSAYLMVSLQFDGLNSCPNDGEEPLLEKFCSHSCWQSSSSWTSRFHNLQLIIQPYIYFCILKPWLSVCAVPALEQGFSCLIRLLNQFSGWQHRIAANESSPFSSA</sequence>
<dbReference type="Proteomes" id="UP000646053">
    <property type="component" value="Unassembled WGS sequence"/>
</dbReference>
<dbReference type="Pfam" id="PF13546">
    <property type="entry name" value="DDE_5"/>
    <property type="match status" value="1"/>
</dbReference>
<dbReference type="SUPFAM" id="SSF53098">
    <property type="entry name" value="Ribonuclease H-like"/>
    <property type="match status" value="1"/>
</dbReference>
<evidence type="ECO:0000259" key="1">
    <source>
        <dbReference type="Pfam" id="PF13546"/>
    </source>
</evidence>
<dbReference type="InterPro" id="IPR038721">
    <property type="entry name" value="IS701-like_DDE_dom"/>
</dbReference>
<dbReference type="AlphaFoldDB" id="A0A8J7Z384"/>
<gene>
    <name evidence="2" type="ORF">GS601_18025</name>
</gene>
<dbReference type="EMBL" id="WVIE01000025">
    <property type="protein sequence ID" value="NDJ19162.1"/>
    <property type="molecule type" value="Genomic_DNA"/>
</dbReference>
<evidence type="ECO:0000313" key="3">
    <source>
        <dbReference type="Proteomes" id="UP000646053"/>
    </source>
</evidence>
<dbReference type="InterPro" id="IPR012337">
    <property type="entry name" value="RNaseH-like_sf"/>
</dbReference>
<feature type="domain" description="Transposase IS701-like DDE" evidence="1">
    <location>
        <begin position="37"/>
        <end position="230"/>
    </location>
</feature>
<keyword evidence="3" id="KW-1185">Reference proteome</keyword>
<evidence type="ECO:0000313" key="2">
    <source>
        <dbReference type="EMBL" id="NDJ19162.1"/>
    </source>
</evidence>
<name>A0A8J7Z384_9CYAN</name>
<accession>A0A8J7Z384</accession>
<dbReference type="RefSeq" id="WP_162424687.1">
    <property type="nucleotide sequence ID" value="NZ_WVIE01000025.1"/>
</dbReference>